<evidence type="ECO:0000313" key="2">
    <source>
        <dbReference type="Proteomes" id="UP001152622"/>
    </source>
</evidence>
<name>A0A9Q1EIJ7_SYNKA</name>
<dbReference type="Proteomes" id="UP001152622">
    <property type="component" value="Chromosome 17"/>
</dbReference>
<gene>
    <name evidence="1" type="ORF">SKAU_G00362300</name>
</gene>
<keyword evidence="2" id="KW-1185">Reference proteome</keyword>
<evidence type="ECO:0000313" key="1">
    <source>
        <dbReference type="EMBL" id="KAJ8339444.1"/>
    </source>
</evidence>
<comment type="caution">
    <text evidence="1">The sequence shown here is derived from an EMBL/GenBank/DDBJ whole genome shotgun (WGS) entry which is preliminary data.</text>
</comment>
<dbReference type="AlphaFoldDB" id="A0A9Q1EIJ7"/>
<proteinExistence type="predicted"/>
<sequence>MGRGSAAQLGARGPGPGDCDRPVMDRSLCPAYCCRSRSVIAELWRQSWLKAFSAEFFKAFPQSPAFSAGRLLARAPLLEFSSVTRHPGARFSASTPRWRTPLRSAQVSPQLSPHLNYRSQSLLPAPPQRLFSGGRAQGARTYRPGLNYPGFVTATYDVPIVKGLAGKHLQPQQQQRQLKEQT</sequence>
<accession>A0A9Q1EIJ7</accession>
<organism evidence="1 2">
    <name type="scientific">Synaphobranchus kaupii</name>
    <name type="common">Kaup's arrowtooth eel</name>
    <dbReference type="NCBI Taxonomy" id="118154"/>
    <lineage>
        <taxon>Eukaryota</taxon>
        <taxon>Metazoa</taxon>
        <taxon>Chordata</taxon>
        <taxon>Craniata</taxon>
        <taxon>Vertebrata</taxon>
        <taxon>Euteleostomi</taxon>
        <taxon>Actinopterygii</taxon>
        <taxon>Neopterygii</taxon>
        <taxon>Teleostei</taxon>
        <taxon>Anguilliformes</taxon>
        <taxon>Synaphobranchidae</taxon>
        <taxon>Synaphobranchus</taxon>
    </lineage>
</organism>
<dbReference type="EMBL" id="JAINUF010000017">
    <property type="protein sequence ID" value="KAJ8339444.1"/>
    <property type="molecule type" value="Genomic_DNA"/>
</dbReference>
<reference evidence="1" key="1">
    <citation type="journal article" date="2023" name="Science">
        <title>Genome structures resolve the early diversification of teleost fishes.</title>
        <authorList>
            <person name="Parey E."/>
            <person name="Louis A."/>
            <person name="Montfort J."/>
            <person name="Bouchez O."/>
            <person name="Roques C."/>
            <person name="Iampietro C."/>
            <person name="Lluch J."/>
            <person name="Castinel A."/>
            <person name="Donnadieu C."/>
            <person name="Desvignes T."/>
            <person name="Floi Bucao C."/>
            <person name="Jouanno E."/>
            <person name="Wen M."/>
            <person name="Mejri S."/>
            <person name="Dirks R."/>
            <person name="Jansen H."/>
            <person name="Henkel C."/>
            <person name="Chen W.J."/>
            <person name="Zahm M."/>
            <person name="Cabau C."/>
            <person name="Klopp C."/>
            <person name="Thompson A.W."/>
            <person name="Robinson-Rechavi M."/>
            <person name="Braasch I."/>
            <person name="Lecointre G."/>
            <person name="Bobe J."/>
            <person name="Postlethwait J.H."/>
            <person name="Berthelot C."/>
            <person name="Roest Crollius H."/>
            <person name="Guiguen Y."/>
        </authorList>
    </citation>
    <scope>NUCLEOTIDE SEQUENCE</scope>
    <source>
        <strain evidence="1">WJC10195</strain>
    </source>
</reference>
<protein>
    <submittedName>
        <fullName evidence="1">Uncharacterized protein</fullName>
    </submittedName>
</protein>